<organism evidence="1 2">
    <name type="scientific">Metabacillus malikii</name>
    <dbReference type="NCBI Taxonomy" id="1504265"/>
    <lineage>
        <taxon>Bacteria</taxon>
        <taxon>Bacillati</taxon>
        <taxon>Bacillota</taxon>
        <taxon>Bacilli</taxon>
        <taxon>Bacillales</taxon>
        <taxon>Bacillaceae</taxon>
        <taxon>Metabacillus</taxon>
    </lineage>
</organism>
<evidence type="ECO:0000313" key="1">
    <source>
        <dbReference type="EMBL" id="MDQ0231991.1"/>
    </source>
</evidence>
<dbReference type="InterPro" id="IPR012347">
    <property type="entry name" value="Ferritin-like"/>
</dbReference>
<dbReference type="EMBL" id="JAUSUD010000017">
    <property type="protein sequence ID" value="MDQ0231991.1"/>
    <property type="molecule type" value="Genomic_DNA"/>
</dbReference>
<dbReference type="Proteomes" id="UP001234495">
    <property type="component" value="Unassembled WGS sequence"/>
</dbReference>
<comment type="caution">
    <text evidence="1">The sequence shown here is derived from an EMBL/GenBank/DDBJ whole genome shotgun (WGS) entry which is preliminary data.</text>
</comment>
<dbReference type="InterPro" id="IPR021617">
    <property type="entry name" value="DUF3231"/>
</dbReference>
<evidence type="ECO:0008006" key="3">
    <source>
        <dbReference type="Google" id="ProtNLM"/>
    </source>
</evidence>
<dbReference type="Gene3D" id="1.20.1260.10">
    <property type="match status" value="2"/>
</dbReference>
<dbReference type="RefSeq" id="WP_307343888.1">
    <property type="nucleotide sequence ID" value="NZ_JAUSUD010000017.1"/>
</dbReference>
<dbReference type="Pfam" id="PF11553">
    <property type="entry name" value="DUF3231"/>
    <property type="match status" value="2"/>
</dbReference>
<reference evidence="1 2" key="1">
    <citation type="submission" date="2023-07" db="EMBL/GenBank/DDBJ databases">
        <title>Genomic Encyclopedia of Type Strains, Phase IV (KMG-IV): sequencing the most valuable type-strain genomes for metagenomic binning, comparative biology and taxonomic classification.</title>
        <authorList>
            <person name="Goeker M."/>
        </authorList>
    </citation>
    <scope>NUCLEOTIDE SEQUENCE [LARGE SCALE GENOMIC DNA]</scope>
    <source>
        <strain evidence="1 2">DSM 29005</strain>
    </source>
</reference>
<gene>
    <name evidence="1" type="ORF">J2S19_003276</name>
</gene>
<evidence type="ECO:0000313" key="2">
    <source>
        <dbReference type="Proteomes" id="UP001234495"/>
    </source>
</evidence>
<protein>
    <recommendedName>
        <fullName evidence="3">DUF3231 family protein</fullName>
    </recommendedName>
</protein>
<sequence>MDEETKQIDHEVRLTAPEIANIWTQYQNDTMAICIYKYMKEIIEDKAIHNIISFALQIAEGHIETVKGYFVAENYPIPHGFTEDDVNVTAPRLFSDEFCLTYTYIMSVYGLAGYAAALTTNVRRDIRNYFVQCQDETMELFNQSLDLLLEKGVFSRPPHIVPPKSYEFIESNHFLKGVLGGERLLNCVEISNIHWDLKKLQLDKALCMAFAQVAKTEDAKKFIWRGVEISSKMVEVQASILAKEHLPQPKSEEAEITDSTTPPFSDRLMMYHKLLVGSATIGLFGSAIATCQRYDLSTHYSRFTIELADYMKDGFKIMVKHKWLEQIPLTIDREELTSGRQNDKK</sequence>
<keyword evidence="2" id="KW-1185">Reference proteome</keyword>
<proteinExistence type="predicted"/>
<name>A0ABT9ZI85_9BACI</name>
<accession>A0ABT9ZI85</accession>